<dbReference type="SMART" id="SM00411">
    <property type="entry name" value="BHL"/>
    <property type="match status" value="1"/>
</dbReference>
<proteinExistence type="predicted"/>
<dbReference type="GO" id="GO:0003677">
    <property type="term" value="F:DNA binding"/>
    <property type="evidence" value="ECO:0007669"/>
    <property type="project" value="UniProtKB-KW"/>
</dbReference>
<dbReference type="AlphaFoldDB" id="A0A381RBE2"/>
<protein>
    <recommendedName>
        <fullName evidence="3">Integration host factor subunit beta</fullName>
    </recommendedName>
</protein>
<evidence type="ECO:0000256" key="1">
    <source>
        <dbReference type="ARBA" id="ARBA00023125"/>
    </source>
</evidence>
<dbReference type="SUPFAM" id="SSF47729">
    <property type="entry name" value="IHF-like DNA-binding proteins"/>
    <property type="match status" value="1"/>
</dbReference>
<dbReference type="PROSITE" id="PS00045">
    <property type="entry name" value="HISTONE_LIKE"/>
    <property type="match status" value="1"/>
</dbReference>
<name>A0A381RBE2_9ZZZZ</name>
<keyword evidence="1" id="KW-0238">DNA-binding</keyword>
<accession>A0A381RBE2</accession>
<dbReference type="InterPro" id="IPR000119">
    <property type="entry name" value="Hist_DNA-bd"/>
</dbReference>
<dbReference type="InterPro" id="IPR020816">
    <property type="entry name" value="Histone-like_DNA-bd_CS"/>
</dbReference>
<organism evidence="2">
    <name type="scientific">marine metagenome</name>
    <dbReference type="NCBI Taxonomy" id="408172"/>
    <lineage>
        <taxon>unclassified sequences</taxon>
        <taxon>metagenomes</taxon>
        <taxon>ecological metagenomes</taxon>
    </lineage>
</organism>
<dbReference type="Gene3D" id="4.10.520.10">
    <property type="entry name" value="IHF-like DNA-binding proteins"/>
    <property type="match status" value="1"/>
</dbReference>
<evidence type="ECO:0000313" key="2">
    <source>
        <dbReference type="EMBL" id="SUZ89042.1"/>
    </source>
</evidence>
<gene>
    <name evidence="2" type="ORF">METZ01_LOCUS41896</name>
</gene>
<dbReference type="InterPro" id="IPR010992">
    <property type="entry name" value="IHF-like_DNA-bd_dom_sf"/>
</dbReference>
<dbReference type="CDD" id="cd13836">
    <property type="entry name" value="IHF_B"/>
    <property type="match status" value="1"/>
</dbReference>
<dbReference type="GO" id="GO:0030527">
    <property type="term" value="F:structural constituent of chromatin"/>
    <property type="evidence" value="ECO:0007669"/>
    <property type="project" value="InterPro"/>
</dbReference>
<reference evidence="2" key="1">
    <citation type="submission" date="2018-05" db="EMBL/GenBank/DDBJ databases">
        <authorList>
            <person name="Lanie J.A."/>
            <person name="Ng W.-L."/>
            <person name="Kazmierczak K.M."/>
            <person name="Andrzejewski T.M."/>
            <person name="Davidsen T.M."/>
            <person name="Wayne K.J."/>
            <person name="Tettelin H."/>
            <person name="Glass J.I."/>
            <person name="Rusch D."/>
            <person name="Podicherti R."/>
            <person name="Tsui H.-C.T."/>
            <person name="Winkler M.E."/>
        </authorList>
    </citation>
    <scope>NUCLEOTIDE SEQUENCE</scope>
</reference>
<dbReference type="PRINTS" id="PR01727">
    <property type="entry name" value="DNABINDINGHU"/>
</dbReference>
<dbReference type="PANTHER" id="PTHR33175:SF3">
    <property type="entry name" value="DNA-BINDING PROTEIN HU-BETA"/>
    <property type="match status" value="1"/>
</dbReference>
<dbReference type="Pfam" id="PF00216">
    <property type="entry name" value="Bac_DNA_binding"/>
    <property type="match status" value="1"/>
</dbReference>
<dbReference type="EMBL" id="UINC01001800">
    <property type="protein sequence ID" value="SUZ89042.1"/>
    <property type="molecule type" value="Genomic_DNA"/>
</dbReference>
<sequence>MRKIGSKTVTKADIVNRVSNATGLTKVETEIVINGIMNTITSALENNRRVELRGFGTFGVKKRDPRKARNPGTGETVYLPERYVPTFKPSGLLRENVNKALTEK</sequence>
<evidence type="ECO:0008006" key="3">
    <source>
        <dbReference type="Google" id="ProtNLM"/>
    </source>
</evidence>
<dbReference type="PANTHER" id="PTHR33175">
    <property type="entry name" value="DNA-BINDING PROTEIN HU"/>
    <property type="match status" value="1"/>
</dbReference>